<dbReference type="EMBL" id="PISJ01000013">
    <property type="protein sequence ID" value="PKF33397.1"/>
    <property type="molecule type" value="Genomic_DNA"/>
</dbReference>
<dbReference type="Gene3D" id="1.20.1270.180">
    <property type="match status" value="1"/>
</dbReference>
<evidence type="ECO:0000259" key="2">
    <source>
        <dbReference type="Pfam" id="PF07007"/>
    </source>
</evidence>
<proteinExistence type="predicted"/>
<organism evidence="3 4">
    <name type="scientific">Acinetobacter proteolyticus</name>
    <dbReference type="NCBI Taxonomy" id="1776741"/>
    <lineage>
        <taxon>Bacteria</taxon>
        <taxon>Pseudomonadati</taxon>
        <taxon>Pseudomonadota</taxon>
        <taxon>Gammaproteobacteria</taxon>
        <taxon>Moraxellales</taxon>
        <taxon>Moraxellaceae</taxon>
        <taxon>Acinetobacter</taxon>
    </lineage>
</organism>
<protein>
    <recommendedName>
        <fullName evidence="2">Lysozyme inhibitor LprI-like N-terminal domain-containing protein</fullName>
    </recommendedName>
</protein>
<dbReference type="AlphaFoldDB" id="A0A2N0WET4"/>
<evidence type="ECO:0000313" key="3">
    <source>
        <dbReference type="EMBL" id="PKF33397.1"/>
    </source>
</evidence>
<dbReference type="Proteomes" id="UP000233553">
    <property type="component" value="Unassembled WGS sequence"/>
</dbReference>
<dbReference type="InterPro" id="IPR009739">
    <property type="entry name" value="LprI-like_N"/>
</dbReference>
<feature type="chain" id="PRO_5014638206" description="Lysozyme inhibitor LprI-like N-terminal domain-containing protein" evidence="1">
    <location>
        <begin position="19"/>
        <end position="115"/>
    </location>
</feature>
<dbReference type="RefSeq" id="WP_101236574.1">
    <property type="nucleotide sequence ID" value="NZ_PISJ01000013.1"/>
</dbReference>
<gene>
    <name evidence="3" type="ORF">CW311_11375</name>
</gene>
<dbReference type="Pfam" id="PF07007">
    <property type="entry name" value="LprI"/>
    <property type="match status" value="1"/>
</dbReference>
<feature type="signal peptide" evidence="1">
    <location>
        <begin position="1"/>
        <end position="18"/>
    </location>
</feature>
<keyword evidence="1" id="KW-0732">Signal</keyword>
<sequence length="115" mass="12800">MKKLLLIAFCLIGANAWAGNCSKTSNSFEIEQCMAESVKSLKAKLNKTYNKVYTQTEAKPQLDAAQKAWITYRDLQCADFVDADSNHSPASNSISLACQTDLISQRIDYLKSLQE</sequence>
<evidence type="ECO:0000313" key="4">
    <source>
        <dbReference type="Proteomes" id="UP000233553"/>
    </source>
</evidence>
<accession>A0A2N0WET4</accession>
<comment type="caution">
    <text evidence="3">The sequence shown here is derived from an EMBL/GenBank/DDBJ whole genome shotgun (WGS) entry which is preliminary data.</text>
</comment>
<name>A0A2N0WET4_9GAMM</name>
<evidence type="ECO:0000256" key="1">
    <source>
        <dbReference type="SAM" id="SignalP"/>
    </source>
</evidence>
<reference evidence="3 4" key="1">
    <citation type="submission" date="2017-12" db="EMBL/GenBank/DDBJ databases">
        <title>Draft Genome sequences of multiple microbial strains isolated from spacecraft associated surfaces.</title>
        <authorList>
            <person name="Seuylemezian A."/>
            <person name="Vaishampayan P."/>
            <person name="Venkateswaran K."/>
        </authorList>
    </citation>
    <scope>NUCLEOTIDE SEQUENCE [LARGE SCALE GENOMIC DNA]</scope>
    <source>
        <strain evidence="3 4">2P01AA</strain>
    </source>
</reference>
<feature type="domain" description="Lysozyme inhibitor LprI-like N-terminal" evidence="2">
    <location>
        <begin position="21"/>
        <end position="110"/>
    </location>
</feature>